<evidence type="ECO:0000256" key="2">
    <source>
        <dbReference type="ARBA" id="ARBA00007779"/>
    </source>
</evidence>
<dbReference type="PANTHER" id="PTHR13018:SF5">
    <property type="entry name" value="RE44586P"/>
    <property type="match status" value="1"/>
</dbReference>
<dbReference type="InterPro" id="IPR003864">
    <property type="entry name" value="CSC1/OSCA1-like_7TM"/>
</dbReference>
<dbReference type="EMBL" id="JAACFV010000038">
    <property type="protein sequence ID" value="KAF7509685.1"/>
    <property type="molecule type" value="Genomic_DNA"/>
</dbReference>
<evidence type="ECO:0000256" key="5">
    <source>
        <dbReference type="ARBA" id="ARBA00022989"/>
    </source>
</evidence>
<feature type="transmembrane region" description="Helical" evidence="7">
    <location>
        <begin position="523"/>
        <end position="543"/>
    </location>
</feature>
<feature type="transmembrane region" description="Helical" evidence="7">
    <location>
        <begin position="25"/>
        <end position="46"/>
    </location>
</feature>
<keyword evidence="5 7" id="KW-1133">Transmembrane helix</keyword>
<evidence type="ECO:0000256" key="6">
    <source>
        <dbReference type="ARBA" id="ARBA00023136"/>
    </source>
</evidence>
<feature type="domain" description="CSC1/OSCA1-like 7TM region" evidence="8">
    <location>
        <begin position="427"/>
        <end position="705"/>
    </location>
</feature>
<evidence type="ECO:0000256" key="4">
    <source>
        <dbReference type="ARBA" id="ARBA00022692"/>
    </source>
</evidence>
<name>A0A8H7AIF9_9EURO</name>
<feature type="transmembrane region" description="Helical" evidence="7">
    <location>
        <begin position="579"/>
        <end position="603"/>
    </location>
</feature>
<keyword evidence="6 7" id="KW-0472">Membrane</keyword>
<dbReference type="Pfam" id="PF14703">
    <property type="entry name" value="PHM7_cyt"/>
    <property type="match status" value="1"/>
</dbReference>
<feature type="transmembrane region" description="Helical" evidence="7">
    <location>
        <begin position="687"/>
        <end position="706"/>
    </location>
</feature>
<evidence type="ECO:0000259" key="10">
    <source>
        <dbReference type="Pfam" id="PF14703"/>
    </source>
</evidence>
<proteinExistence type="inferred from homology"/>
<dbReference type="Pfam" id="PF13967">
    <property type="entry name" value="RSN1_TM"/>
    <property type="match status" value="1"/>
</dbReference>
<comment type="caution">
    <text evidence="11">The sequence shown here is derived from an EMBL/GenBank/DDBJ whole genome shotgun (WGS) entry which is preliminary data.</text>
</comment>
<dbReference type="InterPro" id="IPR045122">
    <property type="entry name" value="Csc1-like"/>
</dbReference>
<evidence type="ECO:0008006" key="13">
    <source>
        <dbReference type="Google" id="ProtNLM"/>
    </source>
</evidence>
<comment type="similarity">
    <text evidence="2">Belongs to the CSC1 (TC 1.A.17) family.</text>
</comment>
<feature type="transmembrane region" description="Helical" evidence="7">
    <location>
        <begin position="712"/>
        <end position="732"/>
    </location>
</feature>
<keyword evidence="12" id="KW-1185">Reference proteome</keyword>
<evidence type="ECO:0000256" key="1">
    <source>
        <dbReference type="ARBA" id="ARBA00004141"/>
    </source>
</evidence>
<feature type="transmembrane region" description="Helical" evidence="7">
    <location>
        <begin position="428"/>
        <end position="453"/>
    </location>
</feature>
<dbReference type="PANTHER" id="PTHR13018">
    <property type="entry name" value="PROBABLE MEMBRANE PROTEIN DUF221-RELATED"/>
    <property type="match status" value="1"/>
</dbReference>
<reference evidence="11" key="1">
    <citation type="submission" date="2020-02" db="EMBL/GenBank/DDBJ databases">
        <authorList>
            <person name="Palmer J.M."/>
        </authorList>
    </citation>
    <scope>NUCLEOTIDE SEQUENCE</scope>
    <source>
        <strain evidence="11">EPUS1.4</strain>
        <tissue evidence="11">Thallus</tissue>
    </source>
</reference>
<evidence type="ECO:0000313" key="11">
    <source>
        <dbReference type="EMBL" id="KAF7509685.1"/>
    </source>
</evidence>
<feature type="transmembrane region" description="Helical" evidence="7">
    <location>
        <begin position="624"/>
        <end position="642"/>
    </location>
</feature>
<evidence type="ECO:0000256" key="7">
    <source>
        <dbReference type="SAM" id="Phobius"/>
    </source>
</evidence>
<sequence length="813" mass="92653">MDWVHTFEDEEHNPWLDQRRSPRDLWIQTAISVVLGASAFLAFCILRPRWSELYAARKRQKDAAAQLPELPKSMFGWIPVLYRITNEETLASAGLDAYAFLSFFSFASKFLSITLFFALVVIFPINRNFLNSDGFGRYPHRNETYPNGTYGQVKIFGENLGMYPELPEGFPWVYVTFVYLFSGLAIYLLVKETQKVIHVRQGYLGSQSTVTDRTLRLSGIPVELRSEEKIKQFIEDLQIGKVDSVMICRNWKELDNLITQRMACLRRLEEAWTVHLGYRRVERNTATLPLVQPPPPGPAPNGNDEEQVGLLSGSGFEHAHVAPYKRDRPQTKIRYGPYKIQSRKIDAIDYYEEKLQKLDKTIEEARKKEYPATPLAFVTMESTAACQMAVQASLDPTPGQLLASLAPPPADVVWQNTYLSRYSRMFRAWIIMAIVGVLTVFWIFIIVPFAGLLELETIRSYFPALANVLEEHKVLKSLVSTSLPTLVLSLLSITVPYLYDWLSSMQGMTSAGDVELSLISKNFLFTFFNLFIIFTVFGTAATFSKFQDNLRDLLRDTSTLAYTIANSLEGLTLFYVDLIILQGIGLFPFRLLEFGAVAMYPVWLIGAKTPRDYAELVQPPVFNYGYFVPQTILVFIICTVYSVLDGSWLVLLSGLLFFLIGHFVYKYQLLYAMDHRQHSTGRAWPMICNRVFVGLALFQIAMSGWLALRQAFICAVVIAPLFVGTIWYIIYFQRTFDPLMKFIALRSIGRDDLVNLPTPPETRWNRDTDWGRTVDTDPETGLRYINPSLVQPLEKIWIQNPTPNGGGAGQHSD</sequence>
<protein>
    <recommendedName>
        <fullName evidence="13">Calcium permeable stress-gated cation channel 1</fullName>
    </recommendedName>
</protein>
<organism evidence="11 12">
    <name type="scientific">Endocarpon pusillum</name>
    <dbReference type="NCBI Taxonomy" id="364733"/>
    <lineage>
        <taxon>Eukaryota</taxon>
        <taxon>Fungi</taxon>
        <taxon>Dikarya</taxon>
        <taxon>Ascomycota</taxon>
        <taxon>Pezizomycotina</taxon>
        <taxon>Eurotiomycetes</taxon>
        <taxon>Chaetothyriomycetidae</taxon>
        <taxon>Verrucariales</taxon>
        <taxon>Verrucariaceae</taxon>
        <taxon>Endocarpon</taxon>
    </lineage>
</organism>
<feature type="domain" description="CSC1/OSCA1-like N-terminal transmembrane" evidence="9">
    <location>
        <begin position="25"/>
        <end position="192"/>
    </location>
</feature>
<feature type="transmembrane region" description="Helical" evidence="7">
    <location>
        <begin position="648"/>
        <end position="667"/>
    </location>
</feature>
<dbReference type="GO" id="GO:0005886">
    <property type="term" value="C:plasma membrane"/>
    <property type="evidence" value="ECO:0007669"/>
    <property type="project" value="TreeGrafter"/>
</dbReference>
<dbReference type="InterPro" id="IPR032880">
    <property type="entry name" value="CSC1/OSCA1-like_N"/>
</dbReference>
<dbReference type="GO" id="GO:0005227">
    <property type="term" value="F:calcium-activated cation channel activity"/>
    <property type="evidence" value="ECO:0007669"/>
    <property type="project" value="InterPro"/>
</dbReference>
<comment type="subcellular location">
    <subcellularLocation>
        <location evidence="1">Membrane</location>
        <topology evidence="1">Multi-pass membrane protein</topology>
    </subcellularLocation>
</comment>
<dbReference type="AlphaFoldDB" id="A0A8H7AIF9"/>
<feature type="transmembrane region" description="Helical" evidence="7">
    <location>
        <begin position="98"/>
        <end position="125"/>
    </location>
</feature>
<dbReference type="Proteomes" id="UP000606974">
    <property type="component" value="Unassembled WGS sequence"/>
</dbReference>
<keyword evidence="4 7" id="KW-0812">Transmembrane</keyword>
<evidence type="ECO:0000259" key="8">
    <source>
        <dbReference type="Pfam" id="PF02714"/>
    </source>
</evidence>
<dbReference type="InterPro" id="IPR027815">
    <property type="entry name" value="CSC1/OSCA1-like_cyt"/>
</dbReference>
<evidence type="ECO:0000313" key="12">
    <source>
        <dbReference type="Proteomes" id="UP000606974"/>
    </source>
</evidence>
<dbReference type="OrthoDB" id="1689567at2759"/>
<feature type="domain" description="CSC1/OSCA1-like cytosolic" evidence="10">
    <location>
        <begin position="212"/>
        <end position="416"/>
    </location>
</feature>
<evidence type="ECO:0000259" key="9">
    <source>
        <dbReference type="Pfam" id="PF13967"/>
    </source>
</evidence>
<keyword evidence="3" id="KW-0813">Transport</keyword>
<feature type="transmembrane region" description="Helical" evidence="7">
    <location>
        <begin position="483"/>
        <end position="502"/>
    </location>
</feature>
<dbReference type="Pfam" id="PF02714">
    <property type="entry name" value="RSN1_7TM"/>
    <property type="match status" value="1"/>
</dbReference>
<evidence type="ECO:0000256" key="3">
    <source>
        <dbReference type="ARBA" id="ARBA00022448"/>
    </source>
</evidence>
<accession>A0A8H7AIF9</accession>
<feature type="transmembrane region" description="Helical" evidence="7">
    <location>
        <begin position="172"/>
        <end position="190"/>
    </location>
</feature>
<gene>
    <name evidence="11" type="ORF">GJ744_007556</name>
</gene>